<dbReference type="EMBL" id="LR593886">
    <property type="protein sequence ID" value="VTR91106.1"/>
    <property type="molecule type" value="Genomic_DNA"/>
</dbReference>
<dbReference type="GO" id="GO:0009103">
    <property type="term" value="P:lipopolysaccharide biosynthetic process"/>
    <property type="evidence" value="ECO:0007669"/>
    <property type="project" value="UniProtKB-ARBA"/>
</dbReference>
<keyword evidence="3" id="KW-0328">Glycosyltransferase</keyword>
<evidence type="ECO:0000256" key="5">
    <source>
        <dbReference type="ARBA" id="ARBA00022692"/>
    </source>
</evidence>
<feature type="transmembrane region" description="Helical" evidence="9">
    <location>
        <begin position="62"/>
        <end position="79"/>
    </location>
</feature>
<feature type="region of interest" description="Disordered" evidence="8">
    <location>
        <begin position="253"/>
        <end position="353"/>
    </location>
</feature>
<feature type="transmembrane region" description="Helical" evidence="9">
    <location>
        <begin position="38"/>
        <end position="55"/>
    </location>
</feature>
<dbReference type="InterPro" id="IPR050297">
    <property type="entry name" value="LipidA_mod_glycosyltrf_83"/>
</dbReference>
<protein>
    <submittedName>
        <fullName evidence="10">: PMT_2</fullName>
    </submittedName>
</protein>
<feature type="transmembrane region" description="Helical" evidence="9">
    <location>
        <begin position="221"/>
        <end position="243"/>
    </location>
</feature>
<evidence type="ECO:0000256" key="1">
    <source>
        <dbReference type="ARBA" id="ARBA00004651"/>
    </source>
</evidence>
<keyword evidence="4" id="KW-0808">Transferase</keyword>
<sequence length="484" mass="52694">MHGMFQRVLGERAALLVAVLLPCSILWLDKVPSAEIDMTLVGWVTAAIVLFHRALESRERESLWFTVVALLCVVGGTLTKWTAPAFFYLTVIPLLAWRRQLALLFGWRHLLAVSVACVACALWAAAVVQEVGWDALADTIRKEAAYRFAPKASKGYPWTDVATYPLAVFAAHLPVSAFALLTFRRSFWAQWDARGKLLLQLLHCWTWPNLLFWTLVPNHNVRYALPMSAGLMGLGVMGLIAWLKRPNPLTPFASSSAGPVSGASRGPAAKEGGTEPNAQTTTHQSPVLSPSPFRGGVGEGLQSQPTPPSPLPEGKGEKERSPGAGSISVVSRACSPFPSGRGDGGVDSSERPSPQPFPLALTGRVRLIAAFLLCWVAAKIVFVEVVIPQRTAGRNAEATGATLREHVPVGEPLFVLKLKDEGVMFYYARPTSRLADVRTLPPGAFAILIRQEWEDRAAFGHLELVSCMNDQQGDPIYLVRNPLK</sequence>
<evidence type="ECO:0000256" key="8">
    <source>
        <dbReference type="SAM" id="MobiDB-lite"/>
    </source>
</evidence>
<feature type="transmembrane region" description="Helical" evidence="9">
    <location>
        <begin position="110"/>
        <end position="128"/>
    </location>
</feature>
<dbReference type="KEGG" id="gms:SOIL9_66080"/>
<dbReference type="PANTHER" id="PTHR33908">
    <property type="entry name" value="MANNOSYLTRANSFERASE YKCB-RELATED"/>
    <property type="match status" value="1"/>
</dbReference>
<keyword evidence="7 9" id="KW-0472">Membrane</keyword>
<reference evidence="10 11" key="1">
    <citation type="submission" date="2019-05" db="EMBL/GenBank/DDBJ databases">
        <authorList>
            <consortium name="Science for Life Laboratories"/>
        </authorList>
    </citation>
    <scope>NUCLEOTIDE SEQUENCE [LARGE SCALE GENOMIC DNA]</scope>
    <source>
        <strain evidence="10">Soil9</strain>
    </source>
</reference>
<proteinExistence type="predicted"/>
<feature type="transmembrane region" description="Helical" evidence="9">
    <location>
        <begin position="367"/>
        <end position="387"/>
    </location>
</feature>
<name>A0A6P2CRY3_9BACT</name>
<evidence type="ECO:0000256" key="6">
    <source>
        <dbReference type="ARBA" id="ARBA00022989"/>
    </source>
</evidence>
<evidence type="ECO:0000256" key="2">
    <source>
        <dbReference type="ARBA" id="ARBA00022475"/>
    </source>
</evidence>
<dbReference type="GO" id="GO:0016763">
    <property type="term" value="F:pentosyltransferase activity"/>
    <property type="evidence" value="ECO:0007669"/>
    <property type="project" value="TreeGrafter"/>
</dbReference>
<accession>A0A6P2CRY3</accession>
<dbReference type="GO" id="GO:0005886">
    <property type="term" value="C:plasma membrane"/>
    <property type="evidence" value="ECO:0007669"/>
    <property type="project" value="UniProtKB-SubCell"/>
</dbReference>
<feature type="transmembrane region" description="Helical" evidence="9">
    <location>
        <begin position="162"/>
        <end position="183"/>
    </location>
</feature>
<evidence type="ECO:0000256" key="9">
    <source>
        <dbReference type="SAM" id="Phobius"/>
    </source>
</evidence>
<evidence type="ECO:0000256" key="7">
    <source>
        <dbReference type="ARBA" id="ARBA00023136"/>
    </source>
</evidence>
<comment type="subcellular location">
    <subcellularLocation>
        <location evidence="1">Cell membrane</location>
        <topology evidence="1">Multi-pass membrane protein</topology>
    </subcellularLocation>
</comment>
<keyword evidence="5 9" id="KW-0812">Transmembrane</keyword>
<feature type="compositionally biased region" description="Polar residues" evidence="8">
    <location>
        <begin position="276"/>
        <end position="288"/>
    </location>
</feature>
<gene>
    <name evidence="10" type="ORF">SOIL9_66080</name>
</gene>
<evidence type="ECO:0000256" key="4">
    <source>
        <dbReference type="ARBA" id="ARBA00022679"/>
    </source>
</evidence>
<feature type="compositionally biased region" description="Low complexity" evidence="8">
    <location>
        <begin position="253"/>
        <end position="269"/>
    </location>
</feature>
<keyword evidence="2" id="KW-1003">Cell membrane</keyword>
<dbReference type="Proteomes" id="UP000464178">
    <property type="component" value="Chromosome"/>
</dbReference>
<evidence type="ECO:0000256" key="3">
    <source>
        <dbReference type="ARBA" id="ARBA00022676"/>
    </source>
</evidence>
<evidence type="ECO:0000313" key="11">
    <source>
        <dbReference type="Proteomes" id="UP000464178"/>
    </source>
</evidence>
<feature type="transmembrane region" description="Helical" evidence="9">
    <location>
        <begin position="85"/>
        <end position="105"/>
    </location>
</feature>
<dbReference type="PANTHER" id="PTHR33908:SF11">
    <property type="entry name" value="MEMBRANE PROTEIN"/>
    <property type="match status" value="1"/>
</dbReference>
<dbReference type="AlphaFoldDB" id="A0A6P2CRY3"/>
<evidence type="ECO:0000313" key="10">
    <source>
        <dbReference type="EMBL" id="VTR91106.1"/>
    </source>
</evidence>
<keyword evidence="11" id="KW-1185">Reference proteome</keyword>
<organism evidence="10 11">
    <name type="scientific">Gemmata massiliana</name>
    <dbReference type="NCBI Taxonomy" id="1210884"/>
    <lineage>
        <taxon>Bacteria</taxon>
        <taxon>Pseudomonadati</taxon>
        <taxon>Planctomycetota</taxon>
        <taxon>Planctomycetia</taxon>
        <taxon>Gemmatales</taxon>
        <taxon>Gemmataceae</taxon>
        <taxon>Gemmata</taxon>
    </lineage>
</organism>
<keyword evidence="6 9" id="KW-1133">Transmembrane helix</keyword>